<accession>A0A2W5Z349</accession>
<sequence length="266" mass="27516">MIALVGPSVPLAFLAGLVSFLSPCVFPLVPVYAAYLGGRASTLPATHASVAALAGAGGSGSVDVAAARSPRGRVALRVPVLGNGVAFVAGFMVVFIALFYVLQALEVTFLLHHQTAVNRVAGAIIILLALQTTGVLRIPLLMRDWRFHGAPLAGGGTLGAFLLGLTFALGWTPCIGAQLGAILQLAVSGDFGGLPFMLVYCAGLAVPFLLVAVLADRMQGAIRAVNRHMGVINIVAGILLLGFGFLLISNEITLLNQFSFQAPFNL</sequence>
<dbReference type="PANTHER" id="PTHR31272:SF4">
    <property type="entry name" value="CYTOCHROME C-TYPE BIOGENESIS PROTEIN HI_1454-RELATED"/>
    <property type="match status" value="1"/>
</dbReference>
<feature type="transmembrane region" description="Helical" evidence="1">
    <location>
        <begin position="152"/>
        <end position="171"/>
    </location>
</feature>
<keyword evidence="1" id="KW-0812">Transmembrane</keyword>
<organism evidence="2 3">
    <name type="scientific">Candidatus Aeolococcus gillhamiae</name>
    <dbReference type="NCBI Taxonomy" id="3127015"/>
    <lineage>
        <taxon>Bacteria</taxon>
        <taxon>Bacillati</taxon>
        <taxon>Candidatus Dormiibacterota</taxon>
        <taxon>Candidatus Dormibacteria</taxon>
        <taxon>Candidatus Aeolococcales</taxon>
        <taxon>Candidatus Aeolococcaceae</taxon>
        <taxon>Candidatus Aeolococcus</taxon>
    </lineage>
</organism>
<keyword evidence="1" id="KW-0472">Membrane</keyword>
<feature type="transmembrane region" description="Helical" evidence="1">
    <location>
        <begin position="120"/>
        <end position="140"/>
    </location>
</feature>
<feature type="transmembrane region" description="Helical" evidence="1">
    <location>
        <begin position="12"/>
        <end position="35"/>
    </location>
</feature>
<comment type="caution">
    <text evidence="2">The sequence shown here is derived from an EMBL/GenBank/DDBJ whole genome shotgun (WGS) entry which is preliminary data.</text>
</comment>
<name>A0A2W5Z349_9BACT</name>
<feature type="transmembrane region" description="Helical" evidence="1">
    <location>
        <begin position="78"/>
        <end position="100"/>
    </location>
</feature>
<dbReference type="PANTHER" id="PTHR31272">
    <property type="entry name" value="CYTOCHROME C-TYPE BIOGENESIS PROTEIN HI_1454-RELATED"/>
    <property type="match status" value="1"/>
</dbReference>
<proteinExistence type="predicted"/>
<dbReference type="InterPro" id="IPR051790">
    <property type="entry name" value="Cytochrome_c-biogenesis_DsbD"/>
</dbReference>
<feature type="transmembrane region" description="Helical" evidence="1">
    <location>
        <begin position="191"/>
        <end position="215"/>
    </location>
</feature>
<gene>
    <name evidence="2" type="ORF">DLM65_10350</name>
</gene>
<keyword evidence="1" id="KW-1133">Transmembrane helix</keyword>
<feature type="transmembrane region" description="Helical" evidence="1">
    <location>
        <begin position="47"/>
        <end position="66"/>
    </location>
</feature>
<evidence type="ECO:0000313" key="3">
    <source>
        <dbReference type="Proteomes" id="UP000248724"/>
    </source>
</evidence>
<evidence type="ECO:0000313" key="2">
    <source>
        <dbReference type="EMBL" id="PZR79663.1"/>
    </source>
</evidence>
<protein>
    <submittedName>
        <fullName evidence="2">Cytochrome C biogenesis protein</fullName>
    </submittedName>
</protein>
<dbReference type="Proteomes" id="UP000248724">
    <property type="component" value="Unassembled WGS sequence"/>
</dbReference>
<dbReference type="EMBL" id="QHBU01000196">
    <property type="protein sequence ID" value="PZR79663.1"/>
    <property type="molecule type" value="Genomic_DNA"/>
</dbReference>
<dbReference type="AlphaFoldDB" id="A0A2W5Z349"/>
<reference evidence="2 3" key="1">
    <citation type="journal article" date="2017" name="Nature">
        <title>Atmospheric trace gases support primary production in Antarctic desert surface soil.</title>
        <authorList>
            <person name="Ji M."/>
            <person name="Greening C."/>
            <person name="Vanwonterghem I."/>
            <person name="Carere C.R."/>
            <person name="Bay S.K."/>
            <person name="Steen J.A."/>
            <person name="Montgomery K."/>
            <person name="Lines T."/>
            <person name="Beardall J."/>
            <person name="van Dorst J."/>
            <person name="Snape I."/>
            <person name="Stott M.B."/>
            <person name="Hugenholtz P."/>
            <person name="Ferrari B.C."/>
        </authorList>
    </citation>
    <scope>NUCLEOTIDE SEQUENCE [LARGE SCALE GENOMIC DNA]</scope>
    <source>
        <strain evidence="2">RRmetagenome_bin12</strain>
    </source>
</reference>
<feature type="transmembrane region" description="Helical" evidence="1">
    <location>
        <begin position="227"/>
        <end position="248"/>
    </location>
</feature>
<evidence type="ECO:0000256" key="1">
    <source>
        <dbReference type="SAM" id="Phobius"/>
    </source>
</evidence>